<gene>
    <name evidence="1" type="ORF">SOIL9_33610</name>
</gene>
<evidence type="ECO:0000313" key="2">
    <source>
        <dbReference type="Proteomes" id="UP000464178"/>
    </source>
</evidence>
<dbReference type="RefSeq" id="WP_162668901.1">
    <property type="nucleotide sequence ID" value="NZ_LR593886.1"/>
</dbReference>
<proteinExistence type="predicted"/>
<accession>A0A6P2CZS4</accession>
<sequence>MAFYTQAETFRARYAAAVRANQVVADPLWGQPCLAFNVQIPITPAAAGVLHQLQDALAAIEPNTLHRCPADTLHVTVLWILGVRVVHRVDKRAHWQQIREACVVAMKDVAAQTERFVIRFRAVVPTDAAVIVVAEDDGQMARLRTTLVERMPIPMDTSRIPDIIHTTIFRYRSRLNAPSEFEGATRTVEPHIAMFVDRMAIREEQVYPSLTSALECEVRLI</sequence>
<organism evidence="1 2">
    <name type="scientific">Gemmata massiliana</name>
    <dbReference type="NCBI Taxonomy" id="1210884"/>
    <lineage>
        <taxon>Bacteria</taxon>
        <taxon>Pseudomonadati</taxon>
        <taxon>Planctomycetota</taxon>
        <taxon>Planctomycetia</taxon>
        <taxon>Gemmatales</taxon>
        <taxon>Gemmataceae</taxon>
        <taxon>Gemmata</taxon>
    </lineage>
</organism>
<dbReference type="AlphaFoldDB" id="A0A6P2CZS4"/>
<dbReference type="KEGG" id="gms:SOIL9_33610"/>
<dbReference type="EMBL" id="LR593886">
    <property type="protein sequence ID" value="VTR94353.1"/>
    <property type="molecule type" value="Genomic_DNA"/>
</dbReference>
<name>A0A6P2CZS4_9BACT</name>
<dbReference type="InterPro" id="IPR009097">
    <property type="entry name" value="Cyclic_Pdiesterase"/>
</dbReference>
<keyword evidence="2" id="KW-1185">Reference proteome</keyword>
<dbReference type="Gene3D" id="3.90.1140.10">
    <property type="entry name" value="Cyclic phosphodiesterase"/>
    <property type="match status" value="1"/>
</dbReference>
<reference evidence="1 2" key="1">
    <citation type="submission" date="2019-05" db="EMBL/GenBank/DDBJ databases">
        <authorList>
            <consortium name="Science for Life Laboratories"/>
        </authorList>
    </citation>
    <scope>NUCLEOTIDE SEQUENCE [LARGE SCALE GENOMIC DNA]</scope>
    <source>
        <strain evidence="1">Soil9</strain>
    </source>
</reference>
<dbReference type="SUPFAM" id="SSF55144">
    <property type="entry name" value="LigT-like"/>
    <property type="match status" value="1"/>
</dbReference>
<evidence type="ECO:0000313" key="1">
    <source>
        <dbReference type="EMBL" id="VTR94353.1"/>
    </source>
</evidence>
<protein>
    <submittedName>
        <fullName evidence="1">Uncharacterized protein</fullName>
    </submittedName>
</protein>
<dbReference type="Proteomes" id="UP000464178">
    <property type="component" value="Chromosome"/>
</dbReference>